<dbReference type="Pfam" id="PF00831">
    <property type="entry name" value="Ribosomal_L29"/>
    <property type="match status" value="1"/>
</dbReference>
<keyword evidence="3 5" id="KW-0687">Ribonucleoprotein</keyword>
<protein>
    <recommendedName>
        <fullName evidence="4 5">Large ribosomal subunit protein uL29</fullName>
    </recommendedName>
</protein>
<dbReference type="FunFam" id="1.10.287.310:FF:000001">
    <property type="entry name" value="50S ribosomal protein L29"/>
    <property type="match status" value="1"/>
</dbReference>
<dbReference type="GO" id="GO:0022625">
    <property type="term" value="C:cytosolic large ribosomal subunit"/>
    <property type="evidence" value="ECO:0007669"/>
    <property type="project" value="TreeGrafter"/>
</dbReference>
<evidence type="ECO:0000256" key="2">
    <source>
        <dbReference type="ARBA" id="ARBA00022980"/>
    </source>
</evidence>
<comment type="caution">
    <text evidence="6">The sequence shown here is derived from an EMBL/GenBank/DDBJ whole genome shotgun (WGS) entry which is preliminary data.</text>
</comment>
<name>A0A7C4AR06_9BACT</name>
<dbReference type="Gene3D" id="1.10.287.310">
    <property type="match status" value="1"/>
</dbReference>
<evidence type="ECO:0000256" key="4">
    <source>
        <dbReference type="ARBA" id="ARBA00035204"/>
    </source>
</evidence>
<proteinExistence type="inferred from homology"/>
<gene>
    <name evidence="5" type="primary">rpmC</name>
    <name evidence="6" type="ORF">ENV54_03375</name>
</gene>
<evidence type="ECO:0000256" key="1">
    <source>
        <dbReference type="ARBA" id="ARBA00009254"/>
    </source>
</evidence>
<dbReference type="GO" id="GO:0003735">
    <property type="term" value="F:structural constituent of ribosome"/>
    <property type="evidence" value="ECO:0007669"/>
    <property type="project" value="InterPro"/>
</dbReference>
<dbReference type="SUPFAM" id="SSF46561">
    <property type="entry name" value="Ribosomal protein L29 (L29p)"/>
    <property type="match status" value="1"/>
</dbReference>
<dbReference type="CDD" id="cd00427">
    <property type="entry name" value="Ribosomal_L29_HIP"/>
    <property type="match status" value="1"/>
</dbReference>
<dbReference type="GO" id="GO:0006412">
    <property type="term" value="P:translation"/>
    <property type="evidence" value="ECO:0007669"/>
    <property type="project" value="UniProtKB-UniRule"/>
</dbReference>
<organism evidence="6">
    <name type="scientific">Desulfomonile tiedjei</name>
    <dbReference type="NCBI Taxonomy" id="2358"/>
    <lineage>
        <taxon>Bacteria</taxon>
        <taxon>Pseudomonadati</taxon>
        <taxon>Thermodesulfobacteriota</taxon>
        <taxon>Desulfomonilia</taxon>
        <taxon>Desulfomonilales</taxon>
        <taxon>Desulfomonilaceae</taxon>
        <taxon>Desulfomonile</taxon>
    </lineage>
</organism>
<dbReference type="InterPro" id="IPR018254">
    <property type="entry name" value="Ribosomal_uL29_CS"/>
</dbReference>
<comment type="similarity">
    <text evidence="1 5">Belongs to the universal ribosomal protein uL29 family.</text>
</comment>
<dbReference type="InterPro" id="IPR001854">
    <property type="entry name" value="Ribosomal_uL29"/>
</dbReference>
<dbReference type="PANTHER" id="PTHR10916:SF0">
    <property type="entry name" value="LARGE RIBOSOMAL SUBUNIT PROTEIN UL29C"/>
    <property type="match status" value="1"/>
</dbReference>
<accession>A0A7C4AR06</accession>
<evidence type="ECO:0000256" key="3">
    <source>
        <dbReference type="ARBA" id="ARBA00023274"/>
    </source>
</evidence>
<dbReference type="InterPro" id="IPR050063">
    <property type="entry name" value="Ribosomal_protein_uL29"/>
</dbReference>
<keyword evidence="2 5" id="KW-0689">Ribosomal protein</keyword>
<dbReference type="AlphaFoldDB" id="A0A7C4AR06"/>
<dbReference type="PROSITE" id="PS00579">
    <property type="entry name" value="RIBOSOMAL_L29"/>
    <property type="match status" value="1"/>
</dbReference>
<reference evidence="6" key="1">
    <citation type="journal article" date="2020" name="mSystems">
        <title>Genome- and Community-Level Interaction Insights into Carbon Utilization and Element Cycling Functions of Hydrothermarchaeota in Hydrothermal Sediment.</title>
        <authorList>
            <person name="Zhou Z."/>
            <person name="Liu Y."/>
            <person name="Xu W."/>
            <person name="Pan J."/>
            <person name="Luo Z.H."/>
            <person name="Li M."/>
        </authorList>
    </citation>
    <scope>NUCLEOTIDE SEQUENCE [LARGE SCALE GENOMIC DNA]</scope>
    <source>
        <strain evidence="6">SpSt-769</strain>
    </source>
</reference>
<dbReference type="HAMAP" id="MF_00374">
    <property type="entry name" value="Ribosomal_uL29"/>
    <property type="match status" value="1"/>
</dbReference>
<dbReference type="NCBIfam" id="TIGR00012">
    <property type="entry name" value="L29"/>
    <property type="match status" value="1"/>
</dbReference>
<sequence>MKPRELRDLAPEELAAKEKEFREEEFTLRFKHATGQLEKTARLRILRKEIARVKTILREKEASQ</sequence>
<dbReference type="PANTHER" id="PTHR10916">
    <property type="entry name" value="60S RIBOSOMAL PROTEIN L35/50S RIBOSOMAL PROTEIN L29"/>
    <property type="match status" value="1"/>
</dbReference>
<evidence type="ECO:0000256" key="5">
    <source>
        <dbReference type="HAMAP-Rule" id="MF_00374"/>
    </source>
</evidence>
<dbReference type="EMBL" id="DTGT01000109">
    <property type="protein sequence ID" value="HGH60323.1"/>
    <property type="molecule type" value="Genomic_DNA"/>
</dbReference>
<evidence type="ECO:0000313" key="6">
    <source>
        <dbReference type="EMBL" id="HGH60323.1"/>
    </source>
</evidence>
<dbReference type="InterPro" id="IPR036049">
    <property type="entry name" value="Ribosomal_uL29_sf"/>
</dbReference>